<reference evidence="2" key="1">
    <citation type="journal article" date="2022" name="Mol. Ecol. Resour.">
        <title>The genomes of chicory, endive, great burdock and yacon provide insights into Asteraceae palaeo-polyploidization history and plant inulin production.</title>
        <authorList>
            <person name="Fan W."/>
            <person name="Wang S."/>
            <person name="Wang H."/>
            <person name="Wang A."/>
            <person name="Jiang F."/>
            <person name="Liu H."/>
            <person name="Zhao H."/>
            <person name="Xu D."/>
            <person name="Zhang Y."/>
        </authorList>
    </citation>
    <scope>NUCLEOTIDE SEQUENCE [LARGE SCALE GENOMIC DNA]</scope>
    <source>
        <strain evidence="2">cv. Niubang</strain>
    </source>
</reference>
<reference evidence="1 2" key="2">
    <citation type="journal article" date="2022" name="Mol. Ecol. Resour.">
        <title>The genomes of chicory, endive, great burdock and yacon provide insights into Asteraceae paleo-polyploidization history and plant inulin production.</title>
        <authorList>
            <person name="Fan W."/>
            <person name="Wang S."/>
            <person name="Wang H."/>
            <person name="Wang A."/>
            <person name="Jiang F."/>
            <person name="Liu H."/>
            <person name="Zhao H."/>
            <person name="Xu D."/>
            <person name="Zhang Y."/>
        </authorList>
    </citation>
    <scope>NUCLEOTIDE SEQUENCE [LARGE SCALE GENOMIC DNA]</scope>
    <source>
        <strain evidence="2">cv. Niubang</strain>
    </source>
</reference>
<proteinExistence type="predicted"/>
<name>A0ACB8ZYE5_ARCLA</name>
<dbReference type="Proteomes" id="UP001055879">
    <property type="component" value="Linkage Group LG09"/>
</dbReference>
<accession>A0ACB8ZYE5</accession>
<protein>
    <submittedName>
        <fullName evidence="1">Uncharacterized protein</fullName>
    </submittedName>
</protein>
<comment type="caution">
    <text evidence="1">The sequence shown here is derived from an EMBL/GenBank/DDBJ whole genome shotgun (WGS) entry which is preliminary data.</text>
</comment>
<evidence type="ECO:0000313" key="2">
    <source>
        <dbReference type="Proteomes" id="UP001055879"/>
    </source>
</evidence>
<sequence length="202" mass="22951">MLSDSHLPTQFWVEAVNTTCFTQNRSLIVKRFGKTAYELFHGRKPSISFLHIFGCQCFILNNKDHLGKFDPKADDGIFLGYSSISKAYRVFNKRRQSVEETIHVTFDEARSANSKPIADNEELNAWMFSHYRETKPFFSNHQHSNPSAVDDDPNIIPPNAESKSWISAEPLKTLLPSDPSSSEHLSENNGFSDTQQLIADKP</sequence>
<gene>
    <name evidence="1" type="ORF">L6452_28060</name>
</gene>
<dbReference type="EMBL" id="CM042055">
    <property type="protein sequence ID" value="KAI3702326.1"/>
    <property type="molecule type" value="Genomic_DNA"/>
</dbReference>
<keyword evidence="2" id="KW-1185">Reference proteome</keyword>
<evidence type="ECO:0000313" key="1">
    <source>
        <dbReference type="EMBL" id="KAI3702326.1"/>
    </source>
</evidence>
<organism evidence="1 2">
    <name type="scientific">Arctium lappa</name>
    <name type="common">Greater burdock</name>
    <name type="synonym">Lappa major</name>
    <dbReference type="NCBI Taxonomy" id="4217"/>
    <lineage>
        <taxon>Eukaryota</taxon>
        <taxon>Viridiplantae</taxon>
        <taxon>Streptophyta</taxon>
        <taxon>Embryophyta</taxon>
        <taxon>Tracheophyta</taxon>
        <taxon>Spermatophyta</taxon>
        <taxon>Magnoliopsida</taxon>
        <taxon>eudicotyledons</taxon>
        <taxon>Gunneridae</taxon>
        <taxon>Pentapetalae</taxon>
        <taxon>asterids</taxon>
        <taxon>campanulids</taxon>
        <taxon>Asterales</taxon>
        <taxon>Asteraceae</taxon>
        <taxon>Carduoideae</taxon>
        <taxon>Cardueae</taxon>
        <taxon>Arctiinae</taxon>
        <taxon>Arctium</taxon>
    </lineage>
</organism>